<feature type="transmembrane region" description="Helical" evidence="1">
    <location>
        <begin position="45"/>
        <end position="64"/>
    </location>
</feature>
<feature type="transmembrane region" description="Helical" evidence="1">
    <location>
        <begin position="222"/>
        <end position="243"/>
    </location>
</feature>
<dbReference type="AlphaFoldDB" id="A0ABD5NEU3"/>
<keyword evidence="1" id="KW-0812">Transmembrane</keyword>
<evidence type="ECO:0000313" key="2">
    <source>
        <dbReference type="EMBL" id="MFC3477805.1"/>
    </source>
</evidence>
<evidence type="ECO:0000313" key="3">
    <source>
        <dbReference type="Proteomes" id="UP001595660"/>
    </source>
</evidence>
<feature type="transmembrane region" description="Helical" evidence="1">
    <location>
        <begin position="70"/>
        <end position="90"/>
    </location>
</feature>
<sequence length="247" mass="26279">MREAERDQDAGQSGAPTPTTVYGETWVYESIVGAIPGIDIADRHAVVIQFAIFEVGVLALAFAYDLPGAVLPGTAAVLVAAAGSAFMLDIGNRARAPGVPERYRRLLFSSSIEVVLGVVAYVALLTYLFVWDPRDGATLFASLLGERPPVLPAALGLLVLWDVCYRIGTGWWAAVVALWRSVTQDLDADARARLAAVDRRTLGFGLLQSVLVPFVWDHPPLVVAVAGHVVAVAVVATASLYALEQAD</sequence>
<dbReference type="EMBL" id="JBHRWN010000002">
    <property type="protein sequence ID" value="MFC3477805.1"/>
    <property type="molecule type" value="Genomic_DNA"/>
</dbReference>
<gene>
    <name evidence="2" type="ORF">ACFOKC_08705</name>
</gene>
<reference evidence="2 3" key="1">
    <citation type="journal article" date="2019" name="Int. J. Syst. Evol. Microbiol.">
        <title>The Global Catalogue of Microorganisms (GCM) 10K type strain sequencing project: providing services to taxonomists for standard genome sequencing and annotation.</title>
        <authorList>
            <consortium name="The Broad Institute Genomics Platform"/>
            <consortium name="The Broad Institute Genome Sequencing Center for Infectious Disease"/>
            <person name="Wu L."/>
            <person name="Ma J."/>
        </authorList>
    </citation>
    <scope>NUCLEOTIDE SEQUENCE [LARGE SCALE GENOMIC DNA]</scope>
    <source>
        <strain evidence="2 3">CGMCC 1.12562</strain>
    </source>
</reference>
<dbReference type="RefSeq" id="WP_232571074.1">
    <property type="nucleotide sequence ID" value="NZ_CP089466.1"/>
</dbReference>
<comment type="caution">
    <text evidence="2">The sequence shown here is derived from an EMBL/GenBank/DDBJ whole genome shotgun (WGS) entry which is preliminary data.</text>
</comment>
<proteinExistence type="predicted"/>
<keyword evidence="3" id="KW-1185">Reference proteome</keyword>
<dbReference type="InterPro" id="IPR055952">
    <property type="entry name" value="DUF7530"/>
</dbReference>
<keyword evidence="1" id="KW-1133">Transmembrane helix</keyword>
<organism evidence="2 3">
    <name type="scientific">Halobacterium litoreum</name>
    <dbReference type="NCBI Taxonomy" id="2039234"/>
    <lineage>
        <taxon>Archaea</taxon>
        <taxon>Methanobacteriati</taxon>
        <taxon>Methanobacteriota</taxon>
        <taxon>Stenosarchaea group</taxon>
        <taxon>Halobacteria</taxon>
        <taxon>Halobacteriales</taxon>
        <taxon>Halobacteriaceae</taxon>
        <taxon>Halobacterium</taxon>
    </lineage>
</organism>
<evidence type="ECO:0000256" key="1">
    <source>
        <dbReference type="SAM" id="Phobius"/>
    </source>
</evidence>
<feature type="transmembrane region" description="Helical" evidence="1">
    <location>
        <begin position="111"/>
        <end position="130"/>
    </location>
</feature>
<keyword evidence="1" id="KW-0472">Membrane</keyword>
<name>A0ABD5NEU3_9EURY</name>
<accession>A0ABD5NEU3</accession>
<dbReference type="GeneID" id="69119202"/>
<dbReference type="Pfam" id="PF24374">
    <property type="entry name" value="DUF7530"/>
    <property type="match status" value="1"/>
</dbReference>
<dbReference type="Proteomes" id="UP001595660">
    <property type="component" value="Unassembled WGS sequence"/>
</dbReference>
<protein>
    <submittedName>
        <fullName evidence="2">Uncharacterized protein</fullName>
    </submittedName>
</protein>